<comment type="subcellular location">
    <subcellularLocation>
        <location evidence="8">Cytoplasm</location>
    </subcellularLocation>
</comment>
<comment type="pathway">
    <text evidence="8">Glycolipid biosynthesis; lipid IV(A) biosynthesis; lipid IV(A) from (3R)-3-hydroxytetradecanoyl-[acyl-carrier-protein] and UDP-N-acetyl-alpha-D-glucosamine: step 1/6.</text>
</comment>
<dbReference type="NCBIfam" id="NF003657">
    <property type="entry name" value="PRK05289.1"/>
    <property type="match status" value="1"/>
</dbReference>
<evidence type="ECO:0000256" key="6">
    <source>
        <dbReference type="ARBA" id="ARBA00023098"/>
    </source>
</evidence>
<dbReference type="Gene3D" id="2.160.10.10">
    <property type="entry name" value="Hexapeptide repeat proteins"/>
    <property type="match status" value="1"/>
</dbReference>
<keyword evidence="2 8" id="KW-0444">Lipid biosynthesis</keyword>
<keyword evidence="3 8" id="KW-0441">Lipid A biosynthesis</keyword>
<protein>
    <recommendedName>
        <fullName evidence="8">Acyl-[acyl-carrier-protein]--UDP-N-acetylglucosamine O-acyltransferase</fullName>
        <shortName evidence="8">UDP-N-acetylglucosamine acyltransferase</shortName>
        <ecNumber evidence="8">2.3.1.129</ecNumber>
    </recommendedName>
</protein>
<comment type="catalytic activity">
    <reaction evidence="8">
        <text>a (3R)-hydroxyacyl-[ACP] + UDP-N-acetyl-alpha-D-glucosamine = a UDP-3-O-[(3R)-3-hydroxyacyl]-N-acetyl-alpha-D-glucosamine + holo-[ACP]</text>
        <dbReference type="Rhea" id="RHEA:67812"/>
        <dbReference type="Rhea" id="RHEA-COMP:9685"/>
        <dbReference type="Rhea" id="RHEA-COMP:9945"/>
        <dbReference type="ChEBI" id="CHEBI:57705"/>
        <dbReference type="ChEBI" id="CHEBI:64479"/>
        <dbReference type="ChEBI" id="CHEBI:78827"/>
        <dbReference type="ChEBI" id="CHEBI:173225"/>
        <dbReference type="EC" id="2.3.1.129"/>
    </reaction>
</comment>
<comment type="similarity">
    <text evidence="8">Belongs to the transferase hexapeptide repeat family. LpxA subfamily.</text>
</comment>
<evidence type="ECO:0000256" key="2">
    <source>
        <dbReference type="ARBA" id="ARBA00022516"/>
    </source>
</evidence>
<evidence type="ECO:0000256" key="3">
    <source>
        <dbReference type="ARBA" id="ARBA00022556"/>
    </source>
</evidence>
<keyword evidence="7 8" id="KW-0012">Acyltransferase</keyword>
<keyword evidence="1 8" id="KW-0963">Cytoplasm</keyword>
<dbReference type="InterPro" id="IPR029098">
    <property type="entry name" value="Acetyltransf_C"/>
</dbReference>
<keyword evidence="5 8" id="KW-0677">Repeat</keyword>
<evidence type="ECO:0000256" key="5">
    <source>
        <dbReference type="ARBA" id="ARBA00022737"/>
    </source>
</evidence>
<name>A0A9W6GF04_9BACT</name>
<accession>A0A9W6GF04</accession>
<dbReference type="InterPro" id="IPR018357">
    <property type="entry name" value="Hexapep_transf_CS"/>
</dbReference>
<keyword evidence="6 8" id="KW-0443">Lipid metabolism</keyword>
<dbReference type="CDD" id="cd03351">
    <property type="entry name" value="LbH_UDP-GlcNAc_AT"/>
    <property type="match status" value="1"/>
</dbReference>
<comment type="subunit">
    <text evidence="8">Homotrimer.</text>
</comment>
<dbReference type="PROSITE" id="PS00101">
    <property type="entry name" value="HEXAPEP_TRANSFERASES"/>
    <property type="match status" value="1"/>
</dbReference>
<dbReference type="PANTHER" id="PTHR43480:SF1">
    <property type="entry name" value="ACYL-[ACYL-CARRIER-PROTEIN]--UDP-N-ACETYLGLUCOSAMINE O-ACYLTRANSFERASE, MITOCHONDRIAL-RELATED"/>
    <property type="match status" value="1"/>
</dbReference>
<dbReference type="InterPro" id="IPR010137">
    <property type="entry name" value="Lipid_A_LpxA"/>
</dbReference>
<keyword evidence="11" id="KW-1185">Reference proteome</keyword>
<dbReference type="InterPro" id="IPR037157">
    <property type="entry name" value="Acetyltransf_C_sf"/>
</dbReference>
<evidence type="ECO:0000259" key="9">
    <source>
        <dbReference type="Pfam" id="PF13720"/>
    </source>
</evidence>
<dbReference type="SMR" id="A0A9W6GF04"/>
<dbReference type="EC" id="2.3.1.129" evidence="8"/>
<dbReference type="GO" id="GO:0005737">
    <property type="term" value="C:cytoplasm"/>
    <property type="evidence" value="ECO:0007669"/>
    <property type="project" value="UniProtKB-SubCell"/>
</dbReference>
<reference evidence="10" key="1">
    <citation type="submission" date="2022-12" db="EMBL/GenBank/DDBJ databases">
        <title>Reference genome sequencing for broad-spectrum identification of bacterial and archaeal isolates by mass spectrometry.</title>
        <authorList>
            <person name="Sekiguchi Y."/>
            <person name="Tourlousse D.M."/>
        </authorList>
    </citation>
    <scope>NUCLEOTIDE SEQUENCE</scope>
    <source>
        <strain evidence="10">TSL-P1</strain>
    </source>
</reference>
<evidence type="ECO:0000313" key="10">
    <source>
        <dbReference type="EMBL" id="GLI52627.1"/>
    </source>
</evidence>
<evidence type="ECO:0000256" key="1">
    <source>
        <dbReference type="ARBA" id="ARBA00022490"/>
    </source>
</evidence>
<sequence length="258" mass="28357">MNEIHKTAIISPKAEIDKEVVIGPYCIIGDNVKIGRGTRLINHVQIEGITEIGQNCTIFPFTTIGFPPQDIKYKGEPTGVKIGNNNTIREYVTIHRASVAGDGWTVIGDSNFIMAYVHIAHDCKIGNSVIMANLATLAGHVQVEDFAFIGGLVAIHQFTRIGAYAMIGGFSGVGQDVPPFTMASGPRAKLYGLNSVGLKRRGFSDETINILKKAYKILFRDKLQLKEAIDKVKKELPQIPEIIHLLEFIEANKRGICR</sequence>
<evidence type="ECO:0000256" key="8">
    <source>
        <dbReference type="HAMAP-Rule" id="MF_00387"/>
    </source>
</evidence>
<evidence type="ECO:0000256" key="4">
    <source>
        <dbReference type="ARBA" id="ARBA00022679"/>
    </source>
</evidence>
<dbReference type="Gene3D" id="1.20.1180.10">
    <property type="entry name" value="Udp N-acetylglucosamine O-acyltransferase, C-terminal domain"/>
    <property type="match status" value="1"/>
</dbReference>
<dbReference type="InterPro" id="IPR011004">
    <property type="entry name" value="Trimer_LpxA-like_sf"/>
</dbReference>
<evidence type="ECO:0000256" key="7">
    <source>
        <dbReference type="ARBA" id="ARBA00023315"/>
    </source>
</evidence>
<comment type="function">
    <text evidence="8">Involved in the biosynthesis of lipid A, a phosphorylated glycolipid that anchors the lipopolysaccharide to the outer membrane of the cell.</text>
</comment>
<feature type="domain" description="UDP N-acetylglucosamine O-acyltransferase C-terminal" evidence="9">
    <location>
        <begin position="176"/>
        <end position="257"/>
    </location>
</feature>
<gene>
    <name evidence="8 10" type="primary">lpxA</name>
    <name evidence="10" type="ORF">TISLANDTSLP1_03200</name>
</gene>
<dbReference type="EMBL" id="BSDX01000001">
    <property type="protein sequence ID" value="GLI52627.1"/>
    <property type="molecule type" value="Genomic_DNA"/>
</dbReference>
<dbReference type="SUPFAM" id="SSF51161">
    <property type="entry name" value="Trimeric LpxA-like enzymes"/>
    <property type="match status" value="1"/>
</dbReference>
<dbReference type="Pfam" id="PF00132">
    <property type="entry name" value="Hexapep"/>
    <property type="match status" value="1"/>
</dbReference>
<dbReference type="PANTHER" id="PTHR43480">
    <property type="entry name" value="ACYL-[ACYL-CARRIER-PROTEIN]--UDP-N-ACETYLGLUCOSAMINE O-ACYLTRANSFERASE"/>
    <property type="match status" value="1"/>
</dbReference>
<proteinExistence type="inferred from homology"/>
<dbReference type="Proteomes" id="UP001144297">
    <property type="component" value="Unassembled WGS sequence"/>
</dbReference>
<dbReference type="InterPro" id="IPR001451">
    <property type="entry name" value="Hexapep"/>
</dbReference>
<comment type="caution">
    <text evidence="10">The sequence shown here is derived from an EMBL/GenBank/DDBJ whole genome shotgun (WGS) entry which is preliminary data.</text>
</comment>
<dbReference type="GO" id="GO:0016020">
    <property type="term" value="C:membrane"/>
    <property type="evidence" value="ECO:0007669"/>
    <property type="project" value="GOC"/>
</dbReference>
<dbReference type="Pfam" id="PF13720">
    <property type="entry name" value="Acetyltransf_11"/>
    <property type="match status" value="1"/>
</dbReference>
<dbReference type="HAMAP" id="MF_00387">
    <property type="entry name" value="LpxA"/>
    <property type="match status" value="1"/>
</dbReference>
<dbReference type="GO" id="GO:0009245">
    <property type="term" value="P:lipid A biosynthetic process"/>
    <property type="evidence" value="ECO:0007669"/>
    <property type="project" value="UniProtKB-UniRule"/>
</dbReference>
<organism evidence="10 11">
    <name type="scientific">Thermodesulfovibrio yellowstonii</name>
    <dbReference type="NCBI Taxonomy" id="28262"/>
    <lineage>
        <taxon>Bacteria</taxon>
        <taxon>Pseudomonadati</taxon>
        <taxon>Nitrospirota</taxon>
        <taxon>Thermodesulfovibrionia</taxon>
        <taxon>Thermodesulfovibrionales</taxon>
        <taxon>Thermodesulfovibrionaceae</taxon>
        <taxon>Thermodesulfovibrio</taxon>
    </lineage>
</organism>
<keyword evidence="4 8" id="KW-0808">Transferase</keyword>
<dbReference type="NCBIfam" id="TIGR01852">
    <property type="entry name" value="lipid_A_lpxA"/>
    <property type="match status" value="1"/>
</dbReference>
<dbReference type="AlphaFoldDB" id="A0A9W6GF04"/>
<dbReference type="PIRSF" id="PIRSF000456">
    <property type="entry name" value="UDP-GlcNAc_acltr"/>
    <property type="match status" value="1"/>
</dbReference>
<dbReference type="GO" id="GO:0008780">
    <property type="term" value="F:acyl-[acyl-carrier-protein]-UDP-N-acetylglucosamine O-acyltransferase activity"/>
    <property type="evidence" value="ECO:0007669"/>
    <property type="project" value="UniProtKB-UniRule"/>
</dbReference>
<evidence type="ECO:0000313" key="11">
    <source>
        <dbReference type="Proteomes" id="UP001144297"/>
    </source>
</evidence>